<protein>
    <submittedName>
        <fullName evidence="1">Uncharacterized protein</fullName>
    </submittedName>
</protein>
<dbReference type="EMBL" id="JAAGAX010000005">
    <property type="protein sequence ID" value="KAF2315043.1"/>
    <property type="molecule type" value="Genomic_DNA"/>
</dbReference>
<gene>
    <name evidence="1" type="ORF">GH714_037656</name>
</gene>
<dbReference type="AlphaFoldDB" id="A0A6A6MS83"/>
<proteinExistence type="predicted"/>
<evidence type="ECO:0000313" key="1">
    <source>
        <dbReference type="EMBL" id="KAF2315043.1"/>
    </source>
</evidence>
<keyword evidence="2" id="KW-1185">Reference proteome</keyword>
<reference evidence="1 2" key="1">
    <citation type="journal article" date="2020" name="Mol. Plant">
        <title>The Chromosome-Based Rubber Tree Genome Provides New Insights into Spurge Genome Evolution and Rubber Biosynthesis.</title>
        <authorList>
            <person name="Liu J."/>
            <person name="Shi C."/>
            <person name="Shi C.C."/>
            <person name="Li W."/>
            <person name="Zhang Q.J."/>
            <person name="Zhang Y."/>
            <person name="Li K."/>
            <person name="Lu H.F."/>
            <person name="Shi C."/>
            <person name="Zhu S.T."/>
            <person name="Xiao Z.Y."/>
            <person name="Nan H."/>
            <person name="Yue Y."/>
            <person name="Zhu X.G."/>
            <person name="Wu Y."/>
            <person name="Hong X.N."/>
            <person name="Fan G.Y."/>
            <person name="Tong Y."/>
            <person name="Zhang D."/>
            <person name="Mao C.L."/>
            <person name="Liu Y.L."/>
            <person name="Hao S.J."/>
            <person name="Liu W.Q."/>
            <person name="Lv M.Q."/>
            <person name="Zhang H.B."/>
            <person name="Liu Y."/>
            <person name="Hu-Tang G.R."/>
            <person name="Wang J.P."/>
            <person name="Wang J.H."/>
            <person name="Sun Y.H."/>
            <person name="Ni S.B."/>
            <person name="Chen W.B."/>
            <person name="Zhang X.C."/>
            <person name="Jiao Y.N."/>
            <person name="Eichler E.E."/>
            <person name="Li G.H."/>
            <person name="Liu X."/>
            <person name="Gao L.Z."/>
        </authorList>
    </citation>
    <scope>NUCLEOTIDE SEQUENCE [LARGE SCALE GENOMIC DNA]</scope>
    <source>
        <strain evidence="2">cv. GT1</strain>
        <tissue evidence="1">Leaf</tissue>
    </source>
</reference>
<comment type="caution">
    <text evidence="1">The sequence shown here is derived from an EMBL/GenBank/DDBJ whole genome shotgun (WGS) entry which is preliminary data.</text>
</comment>
<accession>A0A6A6MS83</accession>
<evidence type="ECO:0000313" key="2">
    <source>
        <dbReference type="Proteomes" id="UP000467840"/>
    </source>
</evidence>
<name>A0A6A6MS83_HEVBR</name>
<organism evidence="1 2">
    <name type="scientific">Hevea brasiliensis</name>
    <name type="common">Para rubber tree</name>
    <name type="synonym">Siphonia brasiliensis</name>
    <dbReference type="NCBI Taxonomy" id="3981"/>
    <lineage>
        <taxon>Eukaryota</taxon>
        <taxon>Viridiplantae</taxon>
        <taxon>Streptophyta</taxon>
        <taxon>Embryophyta</taxon>
        <taxon>Tracheophyta</taxon>
        <taxon>Spermatophyta</taxon>
        <taxon>Magnoliopsida</taxon>
        <taxon>eudicotyledons</taxon>
        <taxon>Gunneridae</taxon>
        <taxon>Pentapetalae</taxon>
        <taxon>rosids</taxon>
        <taxon>fabids</taxon>
        <taxon>Malpighiales</taxon>
        <taxon>Euphorbiaceae</taxon>
        <taxon>Crotonoideae</taxon>
        <taxon>Micrandreae</taxon>
        <taxon>Hevea</taxon>
    </lineage>
</organism>
<dbReference type="Proteomes" id="UP000467840">
    <property type="component" value="Chromosome 15"/>
</dbReference>
<sequence>MRNLVLLWRSQLLTLQRKKLDTWTTEIKYSGLTGRTDCRLKLRLGKLVTRGYRLTAQIETAVKIRLILNTSGSLRLEGAENVVCACYQERLSTREQQRCLCMLSGKAFNKRAAAVSLWRMPIREMLRCAYIACNAEEDKRFCEMIFTLLIVDAIQGAHLMVQATRRLVLDELEATLDEVDSPESISENE</sequence>